<evidence type="ECO:0000259" key="7">
    <source>
        <dbReference type="Pfam" id="PF06271"/>
    </source>
</evidence>
<keyword evidence="2" id="KW-1003">Cell membrane</keyword>
<dbReference type="STRING" id="493475.GARC_4686"/>
<dbReference type="eggNOG" id="COG1714">
    <property type="taxonomic scope" value="Bacteria"/>
</dbReference>
<dbReference type="Proteomes" id="UP000006327">
    <property type="component" value="Unassembled WGS sequence"/>
</dbReference>
<evidence type="ECO:0000256" key="2">
    <source>
        <dbReference type="ARBA" id="ARBA00022475"/>
    </source>
</evidence>
<reference evidence="8 9" key="1">
    <citation type="journal article" date="2017" name="Antonie Van Leeuwenhoek">
        <title>Rhizobium rhizosphaerae sp. nov., a novel species isolated from rice rhizosphere.</title>
        <authorList>
            <person name="Zhao J.J."/>
            <person name="Zhang J."/>
            <person name="Zhang R.J."/>
            <person name="Zhang C.W."/>
            <person name="Yin H.Q."/>
            <person name="Zhang X.X."/>
        </authorList>
    </citation>
    <scope>NUCLEOTIDE SEQUENCE [LARGE SCALE GENOMIC DNA]</scope>
    <source>
        <strain evidence="8 9">BSs20135</strain>
    </source>
</reference>
<dbReference type="InterPro" id="IPR010432">
    <property type="entry name" value="RDD"/>
</dbReference>
<comment type="caution">
    <text evidence="8">The sequence shown here is derived from an EMBL/GenBank/DDBJ whole genome shotgun (WGS) entry which is preliminary data.</text>
</comment>
<evidence type="ECO:0000256" key="6">
    <source>
        <dbReference type="SAM" id="Phobius"/>
    </source>
</evidence>
<evidence type="ECO:0000256" key="4">
    <source>
        <dbReference type="ARBA" id="ARBA00022989"/>
    </source>
</evidence>
<proteinExistence type="predicted"/>
<feature type="domain" description="RDD" evidence="7">
    <location>
        <begin position="38"/>
        <end position="177"/>
    </location>
</feature>
<keyword evidence="4 6" id="KW-1133">Transmembrane helix</keyword>
<evidence type="ECO:0000256" key="5">
    <source>
        <dbReference type="ARBA" id="ARBA00023136"/>
    </source>
</evidence>
<feature type="transmembrane region" description="Helical" evidence="6">
    <location>
        <begin position="94"/>
        <end position="116"/>
    </location>
</feature>
<evidence type="ECO:0000313" key="9">
    <source>
        <dbReference type="Proteomes" id="UP000006327"/>
    </source>
</evidence>
<sequence length="198" mass="22626">MLAVIFIQGLCFVDFTDNISFIFQGLSVTTTTQQHSRASFFRRLAAMVYDLLVAVAVGMCAAMIMLVTMMILVENNILSNQGYEGFSELMQHSFAYKLILQVWVGLWIVGFFLWFWRNGGQTIGMRAWRLRLFSTNEKPFGYSRALLRLVCSFGGLGTLLVLFDFKSKQSLQDRIANTEILVLSKEDNHHAAWKELQD</sequence>
<dbReference type="InterPro" id="IPR051791">
    <property type="entry name" value="Pra-immunoreactive"/>
</dbReference>
<keyword evidence="5 6" id="KW-0472">Membrane</keyword>
<evidence type="ECO:0000256" key="1">
    <source>
        <dbReference type="ARBA" id="ARBA00004651"/>
    </source>
</evidence>
<gene>
    <name evidence="8" type="ORF">GARC_4686</name>
</gene>
<dbReference type="PANTHER" id="PTHR36115">
    <property type="entry name" value="PROLINE-RICH ANTIGEN HOMOLOG-RELATED"/>
    <property type="match status" value="1"/>
</dbReference>
<keyword evidence="9" id="KW-1185">Reference proteome</keyword>
<accession>K6YXZ4</accession>
<dbReference type="GO" id="GO:0005886">
    <property type="term" value="C:plasma membrane"/>
    <property type="evidence" value="ECO:0007669"/>
    <property type="project" value="UniProtKB-SubCell"/>
</dbReference>
<keyword evidence="3 6" id="KW-0812">Transmembrane</keyword>
<dbReference type="Pfam" id="PF06271">
    <property type="entry name" value="RDD"/>
    <property type="match status" value="1"/>
</dbReference>
<dbReference type="AlphaFoldDB" id="K6YXZ4"/>
<protein>
    <submittedName>
        <fullName evidence="8">RDD domain containing protein</fullName>
    </submittedName>
</protein>
<evidence type="ECO:0000256" key="3">
    <source>
        <dbReference type="ARBA" id="ARBA00022692"/>
    </source>
</evidence>
<name>K6YXZ4_9ALTE</name>
<dbReference type="PANTHER" id="PTHR36115:SF10">
    <property type="entry name" value="RDD DOMAIN-CONTAINING PROTEIN"/>
    <property type="match status" value="1"/>
</dbReference>
<feature type="transmembrane region" description="Helical" evidence="6">
    <location>
        <begin position="51"/>
        <end position="73"/>
    </location>
</feature>
<dbReference type="EMBL" id="BAEO01000063">
    <property type="protein sequence ID" value="GAC21628.1"/>
    <property type="molecule type" value="Genomic_DNA"/>
</dbReference>
<evidence type="ECO:0000313" key="8">
    <source>
        <dbReference type="EMBL" id="GAC21628.1"/>
    </source>
</evidence>
<comment type="subcellular location">
    <subcellularLocation>
        <location evidence="1">Cell membrane</location>
        <topology evidence="1">Multi-pass membrane protein</topology>
    </subcellularLocation>
</comment>
<organism evidence="8 9">
    <name type="scientific">Paraglaciecola arctica BSs20135</name>
    <dbReference type="NCBI Taxonomy" id="493475"/>
    <lineage>
        <taxon>Bacteria</taxon>
        <taxon>Pseudomonadati</taxon>
        <taxon>Pseudomonadota</taxon>
        <taxon>Gammaproteobacteria</taxon>
        <taxon>Alteromonadales</taxon>
        <taxon>Alteromonadaceae</taxon>
        <taxon>Paraglaciecola</taxon>
    </lineage>
</organism>
<feature type="transmembrane region" description="Helical" evidence="6">
    <location>
        <begin position="145"/>
        <end position="165"/>
    </location>
</feature>